<dbReference type="SMART" id="SM00369">
    <property type="entry name" value="LRR_TYP"/>
    <property type="match status" value="5"/>
</dbReference>
<evidence type="ECO:0000256" key="6">
    <source>
        <dbReference type="ARBA" id="ARBA00022729"/>
    </source>
</evidence>
<keyword evidence="5 12" id="KW-0812">Transmembrane</keyword>
<dbReference type="Pfam" id="PF13855">
    <property type="entry name" value="LRR_8"/>
    <property type="match status" value="2"/>
</dbReference>
<evidence type="ECO:0000256" key="9">
    <source>
        <dbReference type="ARBA" id="ARBA00023136"/>
    </source>
</evidence>
<name>A0ABQ7AZ68_BRACR</name>
<keyword evidence="7" id="KW-0677">Repeat</keyword>
<evidence type="ECO:0000313" key="15">
    <source>
        <dbReference type="EMBL" id="KAF3519475.1"/>
    </source>
</evidence>
<evidence type="ECO:0000256" key="4">
    <source>
        <dbReference type="ARBA" id="ARBA00022614"/>
    </source>
</evidence>
<feature type="domain" description="Leucine-rich repeat-containing N-terminal plant-type" evidence="13">
    <location>
        <begin position="35"/>
        <end position="74"/>
    </location>
</feature>
<keyword evidence="4" id="KW-0433">Leucine-rich repeat</keyword>
<evidence type="ECO:0000256" key="3">
    <source>
        <dbReference type="ARBA" id="ARBA00022475"/>
    </source>
</evidence>
<dbReference type="EMBL" id="QGKV02001556">
    <property type="protein sequence ID" value="KAF3519475.1"/>
    <property type="molecule type" value="Genomic_DNA"/>
</dbReference>
<feature type="transmembrane region" description="Helical" evidence="12">
    <location>
        <begin position="722"/>
        <end position="747"/>
    </location>
</feature>
<evidence type="ECO:0000256" key="1">
    <source>
        <dbReference type="ARBA" id="ARBA00004251"/>
    </source>
</evidence>
<keyword evidence="11" id="KW-0325">Glycoprotein</keyword>
<evidence type="ECO:0000256" key="12">
    <source>
        <dbReference type="SAM" id="Phobius"/>
    </source>
</evidence>
<keyword evidence="16" id="KW-1185">Reference proteome</keyword>
<evidence type="ECO:0000256" key="7">
    <source>
        <dbReference type="ARBA" id="ARBA00022737"/>
    </source>
</evidence>
<evidence type="ECO:0000256" key="11">
    <source>
        <dbReference type="ARBA" id="ARBA00023180"/>
    </source>
</evidence>
<comment type="caution">
    <text evidence="15">The sequence shown here is derived from an EMBL/GenBank/DDBJ whole genome shotgun (WGS) entry which is preliminary data.</text>
</comment>
<evidence type="ECO:0000259" key="14">
    <source>
        <dbReference type="Pfam" id="PF23598"/>
    </source>
</evidence>
<dbReference type="InterPro" id="IPR013210">
    <property type="entry name" value="LRR_N_plant-typ"/>
</dbReference>
<dbReference type="InterPro" id="IPR003591">
    <property type="entry name" value="Leu-rich_rpt_typical-subtyp"/>
</dbReference>
<organism evidence="15 16">
    <name type="scientific">Brassica cretica</name>
    <name type="common">Mustard</name>
    <dbReference type="NCBI Taxonomy" id="69181"/>
    <lineage>
        <taxon>Eukaryota</taxon>
        <taxon>Viridiplantae</taxon>
        <taxon>Streptophyta</taxon>
        <taxon>Embryophyta</taxon>
        <taxon>Tracheophyta</taxon>
        <taxon>Spermatophyta</taxon>
        <taxon>Magnoliopsida</taxon>
        <taxon>eudicotyledons</taxon>
        <taxon>Gunneridae</taxon>
        <taxon>Pentapetalae</taxon>
        <taxon>rosids</taxon>
        <taxon>malvids</taxon>
        <taxon>Brassicales</taxon>
        <taxon>Brassicaceae</taxon>
        <taxon>Brassiceae</taxon>
        <taxon>Brassica</taxon>
    </lineage>
</organism>
<evidence type="ECO:0000259" key="13">
    <source>
        <dbReference type="Pfam" id="PF08263"/>
    </source>
</evidence>
<feature type="domain" description="Disease resistance R13L4/SHOC-2-like LRR" evidence="14">
    <location>
        <begin position="147"/>
        <end position="234"/>
    </location>
</feature>
<keyword evidence="9 12" id="KW-0472">Membrane</keyword>
<dbReference type="SUPFAM" id="SSF52058">
    <property type="entry name" value="L domain-like"/>
    <property type="match status" value="2"/>
</dbReference>
<keyword evidence="8 12" id="KW-1133">Transmembrane helix</keyword>
<dbReference type="Proteomes" id="UP000266723">
    <property type="component" value="Unassembled WGS sequence"/>
</dbReference>
<reference evidence="15 16" key="1">
    <citation type="journal article" date="2020" name="BMC Genomics">
        <title>Intraspecific diversification of the crop wild relative Brassica cretica Lam. using demographic model selection.</title>
        <authorList>
            <person name="Kioukis A."/>
            <person name="Michalopoulou V.A."/>
            <person name="Briers L."/>
            <person name="Pirintsos S."/>
            <person name="Studholme D.J."/>
            <person name="Pavlidis P."/>
            <person name="Sarris P.F."/>
        </authorList>
    </citation>
    <scope>NUCLEOTIDE SEQUENCE [LARGE SCALE GENOMIC DNA]</scope>
    <source>
        <strain evidence="16">cv. PFS-1207/04</strain>
    </source>
</reference>
<dbReference type="PRINTS" id="PR00019">
    <property type="entry name" value="LEURICHRPT"/>
</dbReference>
<dbReference type="InterPro" id="IPR032675">
    <property type="entry name" value="LRR_dom_sf"/>
</dbReference>
<dbReference type="PANTHER" id="PTHR27004">
    <property type="entry name" value="RECEPTOR-LIKE PROTEIN 12 ISOFORM X1"/>
    <property type="match status" value="1"/>
</dbReference>
<comment type="similarity">
    <text evidence="2">Belongs to the RLP family.</text>
</comment>
<dbReference type="InterPro" id="IPR001611">
    <property type="entry name" value="Leu-rich_rpt"/>
</dbReference>
<sequence>MKTPRHCYCFSGIITIYFSLLIHTLASPPLHPCLQDQREALLEFRDEFPVDDLDPSPWNKSSIDCCFWKGVKCDDRSGQVISLNLSDTFLNGSLKTNSSLFRLQYLRHLILSYCDLNGEIPSSLGNLSRLTLVELSHNDLVGAIPSSVGKLNQLRYLSLAANELTGQVPASIGNLNELQVMSLSQNTLNGTIPISLANLTKLYHISLRSNNFTSRLPSNMSVFHNLEHFDVAANSFHGSFPKSLFAISWLQVVYLEDNQFTGPIEFSSPCFSFSPKLEILYLARNKFDGPIPESISKFLNLQDLDLSRNSFRGPIPRSISKLDDLRHLDFAKNKLEGEVPSCLWNFPTVMLSHNFFGSFENPSEETLIQALDLNSNSFRGPFPHWICKNKGLSFLDLSNNLFNGSIPPCLRNSIDYLTDLILHNNSFSGSLPDIFSNATELRMIDVGLNHLEGKFPKSLINCKSLKFVNMENNKIKDKFPSWLGSLPSLIVLSLRSNEFYGTFYQRNVPIGFPRLCIIDLSHNDLSGILPPSYFSNWLGCTEIFDFTKMTPTDKMMLDTGDFRIRTPMEMVNKGVEMRYEQIEKDFGVINLAGNRFYGKIPESIGIWKELRLLNLSCNAFTNDIPRSLANLTNLETLDLSNNKLSGQIPQDLGKLSFLSYMNFSHNLLSGPVPRGTQFQSQNCSSFSDNLGLYGLEDICRENRVLDTTSQHPDESPEAKEQMFNWIAAAIAYGPGVLCGLVIGHIFASTNQEWFTEKFGLRKIRVLTSAR</sequence>
<dbReference type="PROSITE" id="PS51450">
    <property type="entry name" value="LRR"/>
    <property type="match status" value="1"/>
</dbReference>
<evidence type="ECO:0000256" key="2">
    <source>
        <dbReference type="ARBA" id="ARBA00009592"/>
    </source>
</evidence>
<evidence type="ECO:0000256" key="8">
    <source>
        <dbReference type="ARBA" id="ARBA00022989"/>
    </source>
</evidence>
<dbReference type="InterPro" id="IPR055414">
    <property type="entry name" value="LRR_R13L4/SHOC2-like"/>
</dbReference>
<accession>A0ABQ7AZ68</accession>
<evidence type="ECO:0008006" key="17">
    <source>
        <dbReference type="Google" id="ProtNLM"/>
    </source>
</evidence>
<keyword evidence="3" id="KW-1003">Cell membrane</keyword>
<dbReference type="Gene3D" id="3.80.10.10">
    <property type="entry name" value="Ribonuclease Inhibitor"/>
    <property type="match status" value="3"/>
</dbReference>
<dbReference type="Pfam" id="PF23598">
    <property type="entry name" value="LRR_14"/>
    <property type="match status" value="1"/>
</dbReference>
<dbReference type="Pfam" id="PF00560">
    <property type="entry name" value="LRR_1"/>
    <property type="match status" value="5"/>
</dbReference>
<dbReference type="SMART" id="SM00365">
    <property type="entry name" value="LRR_SD22"/>
    <property type="match status" value="4"/>
</dbReference>
<dbReference type="PANTHER" id="PTHR27004:SF395">
    <property type="entry name" value="LEUCINE-RICH REPEAT-CONTAINING N-TERMINAL PLANT-TYPE DOMAIN-CONTAINING PROTEIN"/>
    <property type="match status" value="1"/>
</dbReference>
<comment type="subcellular location">
    <subcellularLocation>
        <location evidence="1">Cell membrane</location>
        <topology evidence="1">Single-pass type I membrane protein</topology>
    </subcellularLocation>
</comment>
<keyword evidence="10" id="KW-0675">Receptor</keyword>
<protein>
    <recommendedName>
        <fullName evidence="17">Leucine-rich repeat-containing N-terminal plant-type domain-containing protein</fullName>
    </recommendedName>
</protein>
<keyword evidence="6" id="KW-0732">Signal</keyword>
<dbReference type="Pfam" id="PF08263">
    <property type="entry name" value="LRRNT_2"/>
    <property type="match status" value="1"/>
</dbReference>
<gene>
    <name evidence="15" type="ORF">DY000_02063633</name>
</gene>
<feature type="transmembrane region" description="Helical" evidence="12">
    <location>
        <begin position="7"/>
        <end position="26"/>
    </location>
</feature>
<evidence type="ECO:0000256" key="10">
    <source>
        <dbReference type="ARBA" id="ARBA00023170"/>
    </source>
</evidence>
<proteinExistence type="inferred from homology"/>
<evidence type="ECO:0000313" key="16">
    <source>
        <dbReference type="Proteomes" id="UP000266723"/>
    </source>
</evidence>
<evidence type="ECO:0000256" key="5">
    <source>
        <dbReference type="ARBA" id="ARBA00022692"/>
    </source>
</evidence>